<reference evidence="3 4" key="1">
    <citation type="submission" date="2020-04" db="EMBL/GenBank/DDBJ databases">
        <title>Luteolibacter sp. G-1-1-1 isolated from soil.</title>
        <authorList>
            <person name="Dahal R.H."/>
        </authorList>
    </citation>
    <scope>NUCLEOTIDE SEQUENCE [LARGE SCALE GENOMIC DNA]</scope>
    <source>
        <strain evidence="3 4">G-1-1-1</strain>
    </source>
</reference>
<dbReference type="InterPro" id="IPR036691">
    <property type="entry name" value="Endo/exonu/phosph_ase_sf"/>
</dbReference>
<name>A0A858RNH5_9BACT</name>
<evidence type="ECO:0000313" key="3">
    <source>
        <dbReference type="EMBL" id="QJE98976.1"/>
    </source>
</evidence>
<feature type="domain" description="Endonuclease/exonuclease/phosphatase" evidence="2">
    <location>
        <begin position="108"/>
        <end position="310"/>
    </location>
</feature>
<evidence type="ECO:0000259" key="2">
    <source>
        <dbReference type="Pfam" id="PF03372"/>
    </source>
</evidence>
<dbReference type="KEGG" id="luo:HHL09_25420"/>
<dbReference type="Proteomes" id="UP000501812">
    <property type="component" value="Chromosome"/>
</dbReference>
<dbReference type="Gene3D" id="3.60.10.10">
    <property type="entry name" value="Endonuclease/exonuclease/phosphatase"/>
    <property type="match status" value="1"/>
</dbReference>
<proteinExistence type="predicted"/>
<keyword evidence="1" id="KW-1133">Transmembrane helix</keyword>
<accession>A0A858RNH5</accession>
<dbReference type="SUPFAM" id="SSF56219">
    <property type="entry name" value="DNase I-like"/>
    <property type="match status" value="1"/>
</dbReference>
<keyword evidence="3" id="KW-0255">Endonuclease</keyword>
<keyword evidence="3" id="KW-0378">Hydrolase</keyword>
<evidence type="ECO:0000256" key="1">
    <source>
        <dbReference type="SAM" id="Phobius"/>
    </source>
</evidence>
<dbReference type="GO" id="GO:0004527">
    <property type="term" value="F:exonuclease activity"/>
    <property type="evidence" value="ECO:0007669"/>
    <property type="project" value="UniProtKB-KW"/>
</dbReference>
<keyword evidence="1" id="KW-0472">Membrane</keyword>
<dbReference type="EMBL" id="CP051774">
    <property type="protein sequence ID" value="QJE98976.1"/>
    <property type="molecule type" value="Genomic_DNA"/>
</dbReference>
<gene>
    <name evidence="3" type="ORF">HHL09_25420</name>
</gene>
<dbReference type="InterPro" id="IPR005135">
    <property type="entry name" value="Endo/exonuclease/phosphatase"/>
</dbReference>
<protein>
    <submittedName>
        <fullName evidence="3">Endonuclease/exonuclease/phosphatase family protein</fullName>
    </submittedName>
</protein>
<feature type="transmembrane region" description="Helical" evidence="1">
    <location>
        <begin position="70"/>
        <end position="88"/>
    </location>
</feature>
<organism evidence="3 4">
    <name type="scientific">Luteolibacter luteus</name>
    <dbReference type="NCBI Taxonomy" id="2728835"/>
    <lineage>
        <taxon>Bacteria</taxon>
        <taxon>Pseudomonadati</taxon>
        <taxon>Verrucomicrobiota</taxon>
        <taxon>Verrucomicrobiia</taxon>
        <taxon>Verrucomicrobiales</taxon>
        <taxon>Verrucomicrobiaceae</taxon>
        <taxon>Luteolibacter</taxon>
    </lineage>
</organism>
<sequence>MRPSEAAPRKRLLRLLPRLLLAAAALGTVGSGLGMESSHIERMSHFRLWWLGLLVVLLAFFIWRRRWCGAVASVAIGIGAVLPIAPYWKPLPSAPASSSRAAECRVIAWNVLHDNPGDRQAAAKWLAAQDADLILLTECTLTWQKDLAGLASIYPHQLSSQRDGSEGMLLLSKHPLEPADPEGLRQSKPWISTVAQLPSGRIRVLGMHPRTPRSGPRFDERNLQYQQAARITRDSPLPVILMGDLNCTPFSPWFRWLLKEGNLHDSAVGHGFTSTWSGQGIGLPIDHVLAGPGWQVMERKVHPDSMGSDHHPVLARLQFLGKP</sequence>
<dbReference type="AlphaFoldDB" id="A0A858RNH5"/>
<feature type="transmembrane region" description="Helical" evidence="1">
    <location>
        <begin position="44"/>
        <end position="63"/>
    </location>
</feature>
<keyword evidence="3" id="KW-0540">Nuclease</keyword>
<dbReference type="Pfam" id="PF03372">
    <property type="entry name" value="Exo_endo_phos"/>
    <property type="match status" value="1"/>
</dbReference>
<keyword evidence="1" id="KW-0812">Transmembrane</keyword>
<keyword evidence="4" id="KW-1185">Reference proteome</keyword>
<evidence type="ECO:0000313" key="4">
    <source>
        <dbReference type="Proteomes" id="UP000501812"/>
    </source>
</evidence>
<dbReference type="GO" id="GO:0004519">
    <property type="term" value="F:endonuclease activity"/>
    <property type="evidence" value="ECO:0007669"/>
    <property type="project" value="UniProtKB-KW"/>
</dbReference>
<keyword evidence="3" id="KW-0269">Exonuclease</keyword>
<dbReference type="RefSeq" id="WP_169457462.1">
    <property type="nucleotide sequence ID" value="NZ_CP051774.1"/>
</dbReference>